<dbReference type="InterPro" id="IPR000064">
    <property type="entry name" value="NLP_P60_dom"/>
</dbReference>
<protein>
    <submittedName>
        <fullName evidence="7">Cell wall-associated hydrolase, NlpC family</fullName>
    </submittedName>
</protein>
<reference evidence="9" key="4">
    <citation type="journal article" date="2019" name="Int. J. Syst. Evol. Microbiol.">
        <title>The Global Catalogue of Microorganisms (GCM) 10K type strain sequencing project: providing services to taxonomists for standard genome sequencing and annotation.</title>
        <authorList>
            <consortium name="The Broad Institute Genomics Platform"/>
            <consortium name="The Broad Institute Genome Sequencing Center for Infectious Disease"/>
            <person name="Wu L."/>
            <person name="Ma J."/>
        </authorList>
    </citation>
    <scope>NUCLEOTIDE SEQUENCE [LARGE SCALE GENOMIC DNA]</scope>
    <source>
        <strain evidence="9">CGMCC 1.12707</strain>
    </source>
</reference>
<dbReference type="STRING" id="1434701.SAMN05443634_105286"/>
<dbReference type="AlphaFoldDB" id="A0A1M6XLI2"/>
<evidence type="ECO:0000256" key="2">
    <source>
        <dbReference type="ARBA" id="ARBA00022670"/>
    </source>
</evidence>
<dbReference type="GO" id="GO:0006508">
    <property type="term" value="P:proteolysis"/>
    <property type="evidence" value="ECO:0007669"/>
    <property type="project" value="UniProtKB-KW"/>
</dbReference>
<dbReference type="PROSITE" id="PS51935">
    <property type="entry name" value="NLPC_P60"/>
    <property type="match status" value="1"/>
</dbReference>
<organism evidence="7 8">
    <name type="scientific">Chishuiella changwenlii</name>
    <dbReference type="NCBI Taxonomy" id="1434701"/>
    <lineage>
        <taxon>Bacteria</taxon>
        <taxon>Pseudomonadati</taxon>
        <taxon>Bacteroidota</taxon>
        <taxon>Flavobacteriia</taxon>
        <taxon>Flavobacteriales</taxon>
        <taxon>Weeksellaceae</taxon>
        <taxon>Chishuiella</taxon>
    </lineage>
</organism>
<proteinExistence type="inferred from homology"/>
<keyword evidence="2" id="KW-0645">Protease</keyword>
<sequence length="188" mass="20770">MKKIYNTAVLLILSSFIISCGTRKVTSYKKTGSKKVYTSSKKNTKNTSDATYRSSNAESSASKDVNKVLKTAKSYIGTPYKYGGTTKSGFDCSGLVYVSFKELDLDLPRVSRDQAQFGKEIDIKQVKLGDLIFFNTSGNSISHVGIVENIDRSGVINFIHSSTSKGVMISSLDENYWKARFVKAVRLL</sequence>
<name>A0A1M6XLI2_9FLAO</name>
<dbReference type="EMBL" id="FRBH01000005">
    <property type="protein sequence ID" value="SHL06645.1"/>
    <property type="molecule type" value="Genomic_DNA"/>
</dbReference>
<dbReference type="Pfam" id="PF00877">
    <property type="entry name" value="NLPC_P60"/>
    <property type="match status" value="1"/>
</dbReference>
<evidence type="ECO:0000256" key="4">
    <source>
        <dbReference type="ARBA" id="ARBA00022807"/>
    </source>
</evidence>
<dbReference type="RefSeq" id="WP_072931414.1">
    <property type="nucleotide sequence ID" value="NZ_BMFL01000011.1"/>
</dbReference>
<keyword evidence="9" id="KW-1185">Reference proteome</keyword>
<reference evidence="7" key="3">
    <citation type="submission" date="2016-11" db="EMBL/GenBank/DDBJ databases">
        <authorList>
            <person name="Jaros S."/>
            <person name="Januszkiewicz K."/>
            <person name="Wedrychowicz H."/>
        </authorList>
    </citation>
    <scope>NUCLEOTIDE SEQUENCE [LARGE SCALE GENOMIC DNA]</scope>
    <source>
        <strain evidence="7">DSM 27989</strain>
    </source>
</reference>
<dbReference type="InterPro" id="IPR038765">
    <property type="entry name" value="Papain-like_cys_pep_sf"/>
</dbReference>
<dbReference type="PANTHER" id="PTHR47053">
    <property type="entry name" value="MUREIN DD-ENDOPEPTIDASE MEPH-RELATED"/>
    <property type="match status" value="1"/>
</dbReference>
<dbReference type="Proteomes" id="UP000184120">
    <property type="component" value="Unassembled WGS sequence"/>
</dbReference>
<keyword evidence="3 7" id="KW-0378">Hydrolase</keyword>
<dbReference type="GO" id="GO:0008234">
    <property type="term" value="F:cysteine-type peptidase activity"/>
    <property type="evidence" value="ECO:0007669"/>
    <property type="project" value="UniProtKB-KW"/>
</dbReference>
<keyword evidence="4" id="KW-0788">Thiol protease</keyword>
<evidence type="ECO:0000259" key="5">
    <source>
        <dbReference type="PROSITE" id="PS51935"/>
    </source>
</evidence>
<dbReference type="PANTHER" id="PTHR47053:SF1">
    <property type="entry name" value="MUREIN DD-ENDOPEPTIDASE MEPH-RELATED"/>
    <property type="match status" value="1"/>
</dbReference>
<evidence type="ECO:0000313" key="8">
    <source>
        <dbReference type="Proteomes" id="UP000184120"/>
    </source>
</evidence>
<evidence type="ECO:0000256" key="1">
    <source>
        <dbReference type="ARBA" id="ARBA00007074"/>
    </source>
</evidence>
<feature type="domain" description="NlpC/P60" evidence="5">
    <location>
        <begin position="62"/>
        <end position="188"/>
    </location>
</feature>
<dbReference type="PROSITE" id="PS51257">
    <property type="entry name" value="PROKAR_LIPOPROTEIN"/>
    <property type="match status" value="1"/>
</dbReference>
<evidence type="ECO:0000313" key="7">
    <source>
        <dbReference type="EMBL" id="SHL06645.1"/>
    </source>
</evidence>
<reference evidence="6" key="1">
    <citation type="journal article" date="2014" name="Int. J. Syst. Evol. Microbiol.">
        <title>Complete genome of a new Firmicutes species belonging to the dominant human colonic microbiota ('Ruminococcus bicirculans') reveals two chromosomes and a selective capacity to utilize plant glucans.</title>
        <authorList>
            <consortium name="NISC Comparative Sequencing Program"/>
            <person name="Wegmann U."/>
            <person name="Louis P."/>
            <person name="Goesmann A."/>
            <person name="Henrissat B."/>
            <person name="Duncan S.H."/>
            <person name="Flint H.J."/>
        </authorList>
    </citation>
    <scope>NUCLEOTIDE SEQUENCE</scope>
    <source>
        <strain evidence="6">CGMCC 1.12707</strain>
    </source>
</reference>
<comment type="similarity">
    <text evidence="1">Belongs to the peptidase C40 family.</text>
</comment>
<accession>A0A1M6XLI2</accession>
<dbReference type="Gene3D" id="3.90.1720.10">
    <property type="entry name" value="endopeptidase domain like (from Nostoc punctiforme)"/>
    <property type="match status" value="1"/>
</dbReference>
<dbReference type="EMBL" id="BMFL01000011">
    <property type="protein sequence ID" value="GGF01220.1"/>
    <property type="molecule type" value="Genomic_DNA"/>
</dbReference>
<reference evidence="6" key="5">
    <citation type="submission" date="2024-05" db="EMBL/GenBank/DDBJ databases">
        <authorList>
            <person name="Sun Q."/>
            <person name="Zhou Y."/>
        </authorList>
    </citation>
    <scope>NUCLEOTIDE SEQUENCE</scope>
    <source>
        <strain evidence="6">CGMCC 1.12707</strain>
    </source>
</reference>
<evidence type="ECO:0000313" key="6">
    <source>
        <dbReference type="EMBL" id="GGF01220.1"/>
    </source>
</evidence>
<dbReference type="Proteomes" id="UP000650994">
    <property type="component" value="Unassembled WGS sequence"/>
</dbReference>
<gene>
    <name evidence="6" type="ORF">GCM10010984_18380</name>
    <name evidence="7" type="ORF">SAMN05443634_105286</name>
</gene>
<dbReference type="InterPro" id="IPR051202">
    <property type="entry name" value="Peptidase_C40"/>
</dbReference>
<evidence type="ECO:0000256" key="3">
    <source>
        <dbReference type="ARBA" id="ARBA00022801"/>
    </source>
</evidence>
<dbReference type="OrthoDB" id="9807055at2"/>
<dbReference type="SUPFAM" id="SSF54001">
    <property type="entry name" value="Cysteine proteinases"/>
    <property type="match status" value="1"/>
</dbReference>
<evidence type="ECO:0000313" key="9">
    <source>
        <dbReference type="Proteomes" id="UP000650994"/>
    </source>
</evidence>
<reference evidence="8" key="2">
    <citation type="submission" date="2016-11" db="EMBL/GenBank/DDBJ databases">
        <authorList>
            <person name="Varghese N."/>
            <person name="Submissions S."/>
        </authorList>
    </citation>
    <scope>NUCLEOTIDE SEQUENCE [LARGE SCALE GENOMIC DNA]</scope>
    <source>
        <strain evidence="8">DSM 27989</strain>
    </source>
</reference>